<feature type="transmembrane region" description="Helical" evidence="1">
    <location>
        <begin position="95"/>
        <end position="115"/>
    </location>
</feature>
<feature type="transmembrane region" description="Helical" evidence="1">
    <location>
        <begin position="45"/>
        <end position="62"/>
    </location>
</feature>
<evidence type="ECO:0000259" key="3">
    <source>
        <dbReference type="Pfam" id="PF21088"/>
    </source>
</evidence>
<evidence type="ECO:0000256" key="1">
    <source>
        <dbReference type="SAM" id="Phobius"/>
    </source>
</evidence>
<dbReference type="Pfam" id="PF00924">
    <property type="entry name" value="MS_channel_2nd"/>
    <property type="match status" value="1"/>
</dbReference>
<feature type="domain" description="Mechanosensitive ion channel MscS" evidence="2">
    <location>
        <begin position="209"/>
        <end position="273"/>
    </location>
</feature>
<dbReference type="PANTHER" id="PTHR30566:SF25">
    <property type="entry name" value="INNER MEMBRANE PROTEIN"/>
    <property type="match status" value="1"/>
</dbReference>
<keyword evidence="1" id="KW-0812">Transmembrane</keyword>
<dbReference type="PANTHER" id="PTHR30566">
    <property type="entry name" value="YNAI-RELATED MECHANOSENSITIVE ION CHANNEL"/>
    <property type="match status" value="1"/>
</dbReference>
<proteinExistence type="predicted"/>
<dbReference type="Proteomes" id="UP000722336">
    <property type="component" value="Unassembled WGS sequence"/>
</dbReference>
<organism evidence="4 5">
    <name type="scientific">Pacificimonas pallii</name>
    <dbReference type="NCBI Taxonomy" id="2827236"/>
    <lineage>
        <taxon>Bacteria</taxon>
        <taxon>Pseudomonadati</taxon>
        <taxon>Pseudomonadota</taxon>
        <taxon>Alphaproteobacteria</taxon>
        <taxon>Sphingomonadales</taxon>
        <taxon>Sphingosinicellaceae</taxon>
        <taxon>Pacificimonas</taxon>
    </lineage>
</organism>
<evidence type="ECO:0000313" key="5">
    <source>
        <dbReference type="Proteomes" id="UP000722336"/>
    </source>
</evidence>
<accession>A0ABS6SDX6</accession>
<dbReference type="RefSeq" id="WP_218445096.1">
    <property type="nucleotide sequence ID" value="NZ_JAGSPA010000002.1"/>
</dbReference>
<dbReference type="EMBL" id="JAGSPA010000002">
    <property type="protein sequence ID" value="MBV7256455.1"/>
    <property type="molecule type" value="Genomic_DNA"/>
</dbReference>
<comment type="caution">
    <text evidence="4">The sequence shown here is derived from an EMBL/GenBank/DDBJ whole genome shotgun (WGS) entry which is preliminary data.</text>
</comment>
<reference evidence="4 5" key="1">
    <citation type="submission" date="2021-04" db="EMBL/GenBank/DDBJ databases">
        <authorList>
            <person name="Pira H."/>
            <person name="Risdian C."/>
            <person name="Wink J."/>
        </authorList>
    </citation>
    <scope>NUCLEOTIDE SEQUENCE [LARGE SCALE GENOMIC DNA]</scope>
    <source>
        <strain evidence="4 5">WHA3</strain>
    </source>
</reference>
<gene>
    <name evidence="4" type="ORF">KCG44_06605</name>
</gene>
<evidence type="ECO:0000259" key="2">
    <source>
        <dbReference type="Pfam" id="PF00924"/>
    </source>
</evidence>
<feature type="transmembrane region" description="Helical" evidence="1">
    <location>
        <begin position="193"/>
        <end position="221"/>
    </location>
</feature>
<keyword evidence="1" id="KW-1133">Transmembrane helix</keyword>
<sequence length="397" mass="43482">MQDSAQDGAQGAAENVQDAVTQPAARVIDYADQVLDWVRNDSADVLIYCAAAFVLYLTLVLIREGFKKLAGDPERHGVYSWKGIFGRLVRRTRSFFLLACAAEAVILTVDAPAGFQRVVGFFFTVAAVIQGAIWIREFILAVIARKANDPNEDESTLQTAMGIIRLLVSIVVWALAVILILDNIGVDITALVAGLGVGGIAIGLAAQGIFSDLFAALSIIFDEPFKKGDVINYGAITGTVENIGLKTTRVRALDGEEVIVSNTKLLDDNIRNLAQFRRRRVVLHFGVTYQTPPKVLNSLQGELEALVSDIHGATFDRLHAFQFGSSSIDCELVFYSESADYGEMMQRRHDVMLALMTRFAEMDVDFAYPTQVEFIAGPDGKPIDPRIVRDEDKTGTD</sequence>
<feature type="domain" description="Mechanosensitive ion channel transmembrane helices 2/3" evidence="3">
    <location>
        <begin position="167"/>
        <end position="207"/>
    </location>
</feature>
<protein>
    <submittedName>
        <fullName evidence="4">Mechanosensitive ion channel family protein</fullName>
    </submittedName>
</protein>
<name>A0ABS6SDX6_9SPHN</name>
<feature type="transmembrane region" description="Helical" evidence="1">
    <location>
        <begin position="121"/>
        <end position="143"/>
    </location>
</feature>
<dbReference type="Pfam" id="PF21088">
    <property type="entry name" value="MS_channel_1st"/>
    <property type="match status" value="1"/>
</dbReference>
<feature type="transmembrane region" description="Helical" evidence="1">
    <location>
        <begin position="163"/>
        <end position="181"/>
    </location>
</feature>
<keyword evidence="5" id="KW-1185">Reference proteome</keyword>
<dbReference type="InterPro" id="IPR049142">
    <property type="entry name" value="MS_channel_1st"/>
</dbReference>
<evidence type="ECO:0000313" key="4">
    <source>
        <dbReference type="EMBL" id="MBV7256455.1"/>
    </source>
</evidence>
<dbReference type="InterPro" id="IPR006685">
    <property type="entry name" value="MscS_channel_2nd"/>
</dbReference>
<keyword evidence="1" id="KW-0472">Membrane</keyword>